<evidence type="ECO:0000313" key="1">
    <source>
        <dbReference type="EMBL" id="SPO03275.1"/>
    </source>
</evidence>
<sequence>MAPETSTQRPTPIIVAGKTETIGKGVIDRLKPEYEVVHFVIGPEAAISEVPVILNGQIPPNPSSTLGSGNLSERPVAFALGGAFAETFDQVHDEVEKEFGASGSGLAWLRHDWSTPAPPLGPEYADAIVQRIKDRLAQLKADGKLGGQTDVYLF</sequence>
<evidence type="ECO:0000313" key="2">
    <source>
        <dbReference type="Proteomes" id="UP001187682"/>
    </source>
</evidence>
<gene>
    <name evidence="1" type="ORF">DNG_05957</name>
</gene>
<dbReference type="EMBL" id="ONZQ02000008">
    <property type="protein sequence ID" value="SPO03275.1"/>
    <property type="molecule type" value="Genomic_DNA"/>
</dbReference>
<comment type="caution">
    <text evidence="1">The sequence shown here is derived from an EMBL/GenBank/DDBJ whole genome shotgun (WGS) entry which is preliminary data.</text>
</comment>
<accession>A0AAE8MZ35</accession>
<name>A0AAE8MZ35_9PEZI</name>
<dbReference type="AlphaFoldDB" id="A0AAE8MZ35"/>
<organism evidence="1 2">
    <name type="scientific">Cephalotrichum gorgonifer</name>
    <dbReference type="NCBI Taxonomy" id="2041049"/>
    <lineage>
        <taxon>Eukaryota</taxon>
        <taxon>Fungi</taxon>
        <taxon>Dikarya</taxon>
        <taxon>Ascomycota</taxon>
        <taxon>Pezizomycotina</taxon>
        <taxon>Sordariomycetes</taxon>
        <taxon>Hypocreomycetidae</taxon>
        <taxon>Microascales</taxon>
        <taxon>Microascaceae</taxon>
        <taxon>Cephalotrichum</taxon>
    </lineage>
</organism>
<protein>
    <submittedName>
        <fullName evidence="1">Uncharacterized protein</fullName>
    </submittedName>
</protein>
<dbReference type="Proteomes" id="UP001187682">
    <property type="component" value="Unassembled WGS sequence"/>
</dbReference>
<proteinExistence type="predicted"/>
<reference evidence="1" key="1">
    <citation type="submission" date="2018-03" db="EMBL/GenBank/DDBJ databases">
        <authorList>
            <person name="Guldener U."/>
        </authorList>
    </citation>
    <scope>NUCLEOTIDE SEQUENCE</scope>
</reference>
<keyword evidence="2" id="KW-1185">Reference proteome</keyword>